<dbReference type="EC" id="2.7.3.9" evidence="6 17"/>
<feature type="binding site" evidence="19">
    <location>
        <position position="465"/>
    </location>
    <ligand>
        <name>phosphoenolpyruvate</name>
        <dbReference type="ChEBI" id="CHEBI:58702"/>
    </ligand>
</feature>
<dbReference type="InterPro" id="IPR024692">
    <property type="entry name" value="PTS_EI"/>
</dbReference>
<dbReference type="Gene3D" id="1.10.274.10">
    <property type="entry name" value="PtsI, HPr-binding domain"/>
    <property type="match status" value="1"/>
</dbReference>
<feature type="binding site" evidence="19">
    <location>
        <position position="296"/>
    </location>
    <ligand>
        <name>phosphoenolpyruvate</name>
        <dbReference type="ChEBI" id="CHEBI:58702"/>
    </ligand>
</feature>
<accession>A0A0D4CIK9</accession>
<dbReference type="InterPro" id="IPR008279">
    <property type="entry name" value="PEP-util_enz_mobile_dom"/>
</dbReference>
<dbReference type="KEGG" id="lmu:LBLM1_01860"/>
<feature type="active site" description="Proton donor" evidence="18">
    <location>
        <position position="502"/>
    </location>
</feature>
<protein>
    <recommendedName>
        <fullName evidence="7 17">Phosphoenolpyruvate-protein phosphotransferase</fullName>
        <ecNumber evidence="6 17">2.7.3.9</ecNumber>
    </recommendedName>
    <alternativeName>
        <fullName evidence="16 17">Phosphotransferase system, enzyme I</fullName>
    </alternativeName>
</protein>
<evidence type="ECO:0000256" key="4">
    <source>
        <dbReference type="ARBA" id="ARBA00004496"/>
    </source>
</evidence>
<evidence type="ECO:0000256" key="8">
    <source>
        <dbReference type="ARBA" id="ARBA00022448"/>
    </source>
</evidence>
<keyword evidence="11 17" id="KW-0808">Transferase</keyword>
<name>A0A0D4CIK9_LIMMU</name>
<evidence type="ECO:0000256" key="11">
    <source>
        <dbReference type="ARBA" id="ARBA00022679"/>
    </source>
</evidence>
<evidence type="ECO:0000256" key="16">
    <source>
        <dbReference type="ARBA" id="ARBA00033235"/>
    </source>
</evidence>
<feature type="binding site" evidence="20">
    <location>
        <position position="431"/>
    </location>
    <ligand>
        <name>Mg(2+)</name>
        <dbReference type="ChEBI" id="CHEBI:18420"/>
    </ligand>
</feature>
<dbReference type="Gene3D" id="3.20.20.60">
    <property type="entry name" value="Phosphoenolpyruvate-binding domains"/>
    <property type="match status" value="1"/>
</dbReference>
<dbReference type="PANTHER" id="PTHR46244:SF3">
    <property type="entry name" value="PHOSPHOENOLPYRUVATE-PROTEIN PHOSPHOTRANSFERASE"/>
    <property type="match status" value="1"/>
</dbReference>
<dbReference type="AlphaFoldDB" id="A0A0D4CIK9"/>
<feature type="binding site" evidence="19">
    <location>
        <begin position="454"/>
        <end position="455"/>
    </location>
    <ligand>
        <name>phosphoenolpyruvate</name>
        <dbReference type="ChEBI" id="CHEBI:58702"/>
    </ligand>
</feature>
<evidence type="ECO:0000256" key="14">
    <source>
        <dbReference type="ARBA" id="ARBA00022777"/>
    </source>
</evidence>
<dbReference type="InterPro" id="IPR000121">
    <property type="entry name" value="PEP_util_C"/>
</dbReference>
<reference evidence="24 25" key="1">
    <citation type="journal article" date="2012" name="J. Bacteriol.">
        <title>Genome sequence of Lactobacillus mucosae LM1, isolated from piglet feces.</title>
        <authorList>
            <person name="Lee J.H."/>
            <person name="Valeriano V.D."/>
            <person name="Shin Y.R."/>
            <person name="Chae J.P."/>
            <person name="Kim G.B."/>
            <person name="Ham J.S."/>
            <person name="Chun J."/>
            <person name="Kang D.K."/>
        </authorList>
    </citation>
    <scope>NUCLEOTIDE SEQUENCE [LARGE SCALE GENOMIC DNA]</scope>
    <source>
        <strain evidence="24 25">LM1</strain>
    </source>
</reference>
<evidence type="ECO:0000256" key="10">
    <source>
        <dbReference type="ARBA" id="ARBA00022597"/>
    </source>
</evidence>
<keyword evidence="14 17" id="KW-0418">Kinase</keyword>
<dbReference type="InterPro" id="IPR040442">
    <property type="entry name" value="Pyrv_kinase-like_dom_sf"/>
</dbReference>
<dbReference type="EMBL" id="CP011013">
    <property type="protein sequence ID" value="AJT49963.1"/>
    <property type="molecule type" value="Genomic_DNA"/>
</dbReference>
<evidence type="ECO:0000256" key="18">
    <source>
        <dbReference type="PIRSR" id="PIRSR000732-1"/>
    </source>
</evidence>
<comment type="subcellular location">
    <subcellularLocation>
        <location evidence="4 17">Cytoplasm</location>
    </subcellularLocation>
</comment>
<dbReference type="InterPro" id="IPR008731">
    <property type="entry name" value="PTS_EIN"/>
</dbReference>
<keyword evidence="9 17" id="KW-0963">Cytoplasm</keyword>
<evidence type="ECO:0000256" key="12">
    <source>
        <dbReference type="ARBA" id="ARBA00022683"/>
    </source>
</evidence>
<dbReference type="PANTHER" id="PTHR46244">
    <property type="entry name" value="PHOSPHOENOLPYRUVATE-PROTEIN PHOSPHOTRANSFERASE"/>
    <property type="match status" value="1"/>
</dbReference>
<dbReference type="InterPro" id="IPR006318">
    <property type="entry name" value="PTS_EI-like"/>
</dbReference>
<dbReference type="PIRSF" id="PIRSF000732">
    <property type="entry name" value="PTS_enzyme_I"/>
    <property type="match status" value="1"/>
</dbReference>
<evidence type="ECO:0000259" key="22">
    <source>
        <dbReference type="Pfam" id="PF02896"/>
    </source>
</evidence>
<evidence type="ECO:0000256" key="2">
    <source>
        <dbReference type="ARBA" id="ARBA00001946"/>
    </source>
</evidence>
<dbReference type="GO" id="GO:0008965">
    <property type="term" value="F:phosphoenolpyruvate-protein phosphotransferase activity"/>
    <property type="evidence" value="ECO:0007669"/>
    <property type="project" value="UniProtKB-EC"/>
</dbReference>
<evidence type="ECO:0000256" key="3">
    <source>
        <dbReference type="ARBA" id="ARBA00002728"/>
    </source>
</evidence>
<dbReference type="RefSeq" id="WP_006500173.1">
    <property type="nucleotide sequence ID" value="NZ_CP011013.1"/>
</dbReference>
<feature type="domain" description="PEP-utilising enzyme mobile" evidence="21">
    <location>
        <begin position="153"/>
        <end position="225"/>
    </location>
</feature>
<organism evidence="24 25">
    <name type="scientific">Limosilactobacillus mucosae LM1</name>
    <dbReference type="NCBI Taxonomy" id="1130798"/>
    <lineage>
        <taxon>Bacteria</taxon>
        <taxon>Bacillati</taxon>
        <taxon>Bacillota</taxon>
        <taxon>Bacilli</taxon>
        <taxon>Lactobacillales</taxon>
        <taxon>Lactobacillaceae</taxon>
        <taxon>Limosilactobacillus</taxon>
    </lineage>
</organism>
<keyword evidence="24" id="KW-0670">Pyruvate</keyword>
<dbReference type="GO" id="GO:0005737">
    <property type="term" value="C:cytoplasm"/>
    <property type="evidence" value="ECO:0007669"/>
    <property type="project" value="UniProtKB-SubCell"/>
</dbReference>
<comment type="cofactor">
    <cofactor evidence="2 17 20">
        <name>Mg(2+)</name>
        <dbReference type="ChEBI" id="CHEBI:18420"/>
    </cofactor>
</comment>
<dbReference type="Gene3D" id="3.50.30.10">
    <property type="entry name" value="Phosphohistidine domain"/>
    <property type="match status" value="1"/>
</dbReference>
<evidence type="ECO:0000256" key="1">
    <source>
        <dbReference type="ARBA" id="ARBA00000683"/>
    </source>
</evidence>
<evidence type="ECO:0000256" key="17">
    <source>
        <dbReference type="PIRNR" id="PIRNR000732"/>
    </source>
</evidence>
<dbReference type="InterPro" id="IPR036618">
    <property type="entry name" value="PtsI_HPr-bd_sf"/>
</dbReference>
<keyword evidence="25" id="KW-1185">Reference proteome</keyword>
<evidence type="ECO:0000256" key="15">
    <source>
        <dbReference type="ARBA" id="ARBA00022842"/>
    </source>
</evidence>
<dbReference type="STRING" id="1130798.LBLM1_01860"/>
<gene>
    <name evidence="24" type="ORF">LBLM1_01860</name>
</gene>
<dbReference type="Proteomes" id="UP000003645">
    <property type="component" value="Chromosome"/>
</dbReference>
<keyword evidence="13 17" id="KW-0479">Metal-binding</keyword>
<evidence type="ECO:0000256" key="6">
    <source>
        <dbReference type="ARBA" id="ARBA00012232"/>
    </source>
</evidence>
<dbReference type="Pfam" id="PF02896">
    <property type="entry name" value="PEP-utilizers_C"/>
    <property type="match status" value="1"/>
</dbReference>
<feature type="domain" description="Phosphotransferase system enzyme I N-terminal" evidence="23">
    <location>
        <begin position="6"/>
        <end position="120"/>
    </location>
</feature>
<dbReference type="PRINTS" id="PR01736">
    <property type="entry name" value="PHPHTRNFRASE"/>
</dbReference>
<dbReference type="InterPro" id="IPR036637">
    <property type="entry name" value="Phosphohistidine_dom_sf"/>
</dbReference>
<evidence type="ECO:0000256" key="19">
    <source>
        <dbReference type="PIRSR" id="PIRSR000732-2"/>
    </source>
</evidence>
<proteinExistence type="inferred from homology"/>
<dbReference type="NCBIfam" id="TIGR01417">
    <property type="entry name" value="PTS_I_fam"/>
    <property type="match status" value="1"/>
</dbReference>
<dbReference type="GO" id="GO:0046872">
    <property type="term" value="F:metal ion binding"/>
    <property type="evidence" value="ECO:0007669"/>
    <property type="project" value="UniProtKB-KW"/>
</dbReference>
<dbReference type="InterPro" id="IPR015813">
    <property type="entry name" value="Pyrv/PenolPyrv_kinase-like_dom"/>
</dbReference>
<comment type="function">
    <text evidence="3 17">General (non sugar-specific) component of the phosphoenolpyruvate-dependent sugar phosphotransferase system (sugar PTS). This major carbohydrate active-transport system catalyzes the phosphorylation of incoming sugar substrates concomitantly with their translocation across the cell membrane. Enzyme I transfers the phosphoryl group from phosphoenolpyruvate (PEP) to the phosphoryl carrier protein (HPr).</text>
</comment>
<evidence type="ECO:0000256" key="20">
    <source>
        <dbReference type="PIRSR" id="PIRSR000732-3"/>
    </source>
</evidence>
<dbReference type="HOGENOM" id="CLU_007308_7_0_9"/>
<dbReference type="SUPFAM" id="SSF52009">
    <property type="entry name" value="Phosphohistidine domain"/>
    <property type="match status" value="1"/>
</dbReference>
<dbReference type="GO" id="GO:0009401">
    <property type="term" value="P:phosphoenolpyruvate-dependent sugar phosphotransferase system"/>
    <property type="evidence" value="ECO:0007669"/>
    <property type="project" value="UniProtKB-KW"/>
</dbReference>
<sequence>MSRQLNGIAAGGGIAIAPAYLLGVPDLSVKQQHTDNVNHEVARLHDSFAITANELREICQRAHAQLNKQAAVVVDMQLQLVLADDFQQTIEHQIVANKYTAGYAVKKETDRWLAENASSEQGLHQRRIAMQDLFKRLMSHILGIELPDPSRLKHQAIIVAHSLTPTDIARFDRRYVVGIVSDLGGSTSHFSIMTKEKAIPGVVGTKTATREILDGTSLIVDGIHGRVLLSPTPAEIDEYEKKAGDYAREMESLGVLKHQRTVSADGRHFEIGANLFMPDEIESAKNSGAEGIGLMRSEALFMGRDTLPSEEEQFLAYKKIVADMTPERVIIRTLDIGGDKPIAAIQTPTEDNPFLGMRSLRFSLAHPEIMRPQMRALLRASVYGRLAVMFPMVSTLDEFLAARKVLEEERQKLQAKGIGCANQIEVGMMVEVPAAVEMADQLAQYADFFSIGSNDLTQYMFAADRGNSQVAHLYQTLHPAVLRAIKHTVDAAHAEGKWVGICGEMANNSLATPLLLGMGIDEFSMNSTSILPIRSLIGELHVRQLQPLVHQAMNARNAKEVRQMIIGRVPVLKNFNF</sequence>
<evidence type="ECO:0000313" key="25">
    <source>
        <dbReference type="Proteomes" id="UP000003645"/>
    </source>
</evidence>
<dbReference type="InterPro" id="IPR050499">
    <property type="entry name" value="PEP-utilizing_PTS_enzyme"/>
</dbReference>
<feature type="binding site" evidence="19">
    <location>
        <position position="332"/>
    </location>
    <ligand>
        <name>phosphoenolpyruvate</name>
        <dbReference type="ChEBI" id="CHEBI:58702"/>
    </ligand>
</feature>
<feature type="active site" description="Tele-phosphohistidine intermediate" evidence="18">
    <location>
        <position position="189"/>
    </location>
</feature>
<keyword evidence="12 17" id="KW-0598">Phosphotransferase system</keyword>
<dbReference type="GO" id="GO:0016301">
    <property type="term" value="F:kinase activity"/>
    <property type="evidence" value="ECO:0007669"/>
    <property type="project" value="UniProtKB-KW"/>
</dbReference>
<evidence type="ECO:0000256" key="7">
    <source>
        <dbReference type="ARBA" id="ARBA00016544"/>
    </source>
</evidence>
<dbReference type="Pfam" id="PF00391">
    <property type="entry name" value="PEP-utilizers"/>
    <property type="match status" value="1"/>
</dbReference>
<feature type="domain" description="PEP-utilising enzyme C-terminal" evidence="22">
    <location>
        <begin position="253"/>
        <end position="540"/>
    </location>
</feature>
<keyword evidence="10 17" id="KW-0762">Sugar transport</keyword>
<dbReference type="SUPFAM" id="SSF47831">
    <property type="entry name" value="Enzyme I of the PEP:sugar phosphotransferase system HPr-binding (sub)domain"/>
    <property type="match status" value="1"/>
</dbReference>
<comment type="catalytic activity">
    <reaction evidence="1 17">
        <text>L-histidyl-[protein] + phosphoenolpyruvate = N(pros)-phospho-L-histidyl-[protein] + pyruvate</text>
        <dbReference type="Rhea" id="RHEA:23880"/>
        <dbReference type="Rhea" id="RHEA-COMP:9745"/>
        <dbReference type="Rhea" id="RHEA-COMP:9746"/>
        <dbReference type="ChEBI" id="CHEBI:15361"/>
        <dbReference type="ChEBI" id="CHEBI:29979"/>
        <dbReference type="ChEBI" id="CHEBI:58702"/>
        <dbReference type="ChEBI" id="CHEBI:64837"/>
        <dbReference type="EC" id="2.7.3.9"/>
    </reaction>
</comment>
<evidence type="ECO:0000256" key="5">
    <source>
        <dbReference type="ARBA" id="ARBA00007837"/>
    </source>
</evidence>
<keyword evidence="15 17" id="KW-0460">Magnesium</keyword>
<evidence type="ECO:0000256" key="9">
    <source>
        <dbReference type="ARBA" id="ARBA00022490"/>
    </source>
</evidence>
<comment type="similarity">
    <text evidence="5 17">Belongs to the PEP-utilizing enzyme family.</text>
</comment>
<evidence type="ECO:0000313" key="24">
    <source>
        <dbReference type="EMBL" id="AJT49963.1"/>
    </source>
</evidence>
<evidence type="ECO:0000256" key="13">
    <source>
        <dbReference type="ARBA" id="ARBA00022723"/>
    </source>
</evidence>
<dbReference type="SUPFAM" id="SSF51621">
    <property type="entry name" value="Phosphoenolpyruvate/pyruvate domain"/>
    <property type="match status" value="1"/>
</dbReference>
<evidence type="ECO:0000259" key="23">
    <source>
        <dbReference type="Pfam" id="PF05524"/>
    </source>
</evidence>
<dbReference type="Pfam" id="PF05524">
    <property type="entry name" value="PEP-utilisers_N"/>
    <property type="match status" value="1"/>
</dbReference>
<evidence type="ECO:0000259" key="21">
    <source>
        <dbReference type="Pfam" id="PF00391"/>
    </source>
</evidence>
<dbReference type="OrthoDB" id="9765468at2"/>
<keyword evidence="8 17" id="KW-0813">Transport</keyword>
<feature type="binding site" evidence="20">
    <location>
        <position position="455"/>
    </location>
    <ligand>
        <name>Mg(2+)</name>
        <dbReference type="ChEBI" id="CHEBI:18420"/>
    </ligand>
</feature>